<gene>
    <name evidence="7" type="ORF">QBC47DRAFT_395068</name>
</gene>
<dbReference type="InterPro" id="IPR038739">
    <property type="entry name" value="ARMC8/Vid28"/>
</dbReference>
<feature type="region of interest" description="Disordered" evidence="6">
    <location>
        <begin position="587"/>
        <end position="616"/>
    </location>
</feature>
<organism evidence="7 8">
    <name type="scientific">Echria macrotheca</name>
    <dbReference type="NCBI Taxonomy" id="438768"/>
    <lineage>
        <taxon>Eukaryota</taxon>
        <taxon>Fungi</taxon>
        <taxon>Dikarya</taxon>
        <taxon>Ascomycota</taxon>
        <taxon>Pezizomycotina</taxon>
        <taxon>Sordariomycetes</taxon>
        <taxon>Sordariomycetidae</taxon>
        <taxon>Sordariales</taxon>
        <taxon>Schizotheciaceae</taxon>
        <taxon>Echria</taxon>
    </lineage>
</organism>
<keyword evidence="4" id="KW-0677">Repeat</keyword>
<comment type="subcellular location">
    <subcellularLocation>
        <location evidence="2">Cytoplasm</location>
    </subcellularLocation>
    <subcellularLocation>
        <location evidence="1">Nucleus</location>
    </subcellularLocation>
</comment>
<name>A0AAJ0F6C6_9PEZI</name>
<evidence type="ECO:0000256" key="1">
    <source>
        <dbReference type="ARBA" id="ARBA00004123"/>
    </source>
</evidence>
<dbReference type="EMBL" id="MU839850">
    <property type="protein sequence ID" value="KAK1750014.1"/>
    <property type="molecule type" value="Genomic_DNA"/>
</dbReference>
<evidence type="ECO:0000256" key="4">
    <source>
        <dbReference type="ARBA" id="ARBA00022737"/>
    </source>
</evidence>
<keyword evidence="5" id="KW-0539">Nucleus</keyword>
<dbReference type="AlphaFoldDB" id="A0AAJ0F6C6"/>
<dbReference type="SUPFAM" id="SSF48371">
    <property type="entry name" value="ARM repeat"/>
    <property type="match status" value="2"/>
</dbReference>
<dbReference type="InterPro" id="IPR016024">
    <property type="entry name" value="ARM-type_fold"/>
</dbReference>
<feature type="region of interest" description="Disordered" evidence="6">
    <location>
        <begin position="510"/>
        <end position="537"/>
    </location>
</feature>
<dbReference type="InterPro" id="IPR000225">
    <property type="entry name" value="Armadillo"/>
</dbReference>
<reference evidence="7" key="1">
    <citation type="submission" date="2023-06" db="EMBL/GenBank/DDBJ databases">
        <title>Genome-scale phylogeny and comparative genomics of the fungal order Sordariales.</title>
        <authorList>
            <consortium name="Lawrence Berkeley National Laboratory"/>
            <person name="Hensen N."/>
            <person name="Bonometti L."/>
            <person name="Westerberg I."/>
            <person name="Brannstrom I.O."/>
            <person name="Guillou S."/>
            <person name="Cros-Aarteil S."/>
            <person name="Calhoun S."/>
            <person name="Haridas S."/>
            <person name="Kuo A."/>
            <person name="Mondo S."/>
            <person name="Pangilinan J."/>
            <person name="Riley R."/>
            <person name="Labutti K."/>
            <person name="Andreopoulos B."/>
            <person name="Lipzen A."/>
            <person name="Chen C."/>
            <person name="Yanf M."/>
            <person name="Daum C."/>
            <person name="Ng V."/>
            <person name="Clum A."/>
            <person name="Steindorff A."/>
            <person name="Ohm R."/>
            <person name="Martin F."/>
            <person name="Silar P."/>
            <person name="Natvig D."/>
            <person name="Lalanne C."/>
            <person name="Gautier V."/>
            <person name="Ament-Velasquez S.L."/>
            <person name="Kruys A."/>
            <person name="Hutchinson M.I."/>
            <person name="Powell A.J."/>
            <person name="Barry K."/>
            <person name="Miller A.N."/>
            <person name="Grigoriev I.V."/>
            <person name="Debuchy R."/>
            <person name="Gladieux P."/>
            <person name="Thoren M.H."/>
            <person name="Johannesson H."/>
        </authorList>
    </citation>
    <scope>NUCLEOTIDE SEQUENCE</scope>
    <source>
        <strain evidence="7">PSN4</strain>
    </source>
</reference>
<dbReference type="PANTHER" id="PTHR15651">
    <property type="entry name" value="ARMADILLO REPEAT-CONTAINING PROTEIN 8"/>
    <property type="match status" value="1"/>
</dbReference>
<evidence type="ECO:0000256" key="6">
    <source>
        <dbReference type="SAM" id="MobiDB-lite"/>
    </source>
</evidence>
<keyword evidence="8" id="KW-1185">Reference proteome</keyword>
<dbReference type="SMART" id="SM00185">
    <property type="entry name" value="ARM"/>
    <property type="match status" value="4"/>
</dbReference>
<dbReference type="InterPro" id="IPR011989">
    <property type="entry name" value="ARM-like"/>
</dbReference>
<keyword evidence="3" id="KW-0963">Cytoplasm</keyword>
<evidence type="ECO:0000256" key="2">
    <source>
        <dbReference type="ARBA" id="ARBA00004496"/>
    </source>
</evidence>
<proteinExistence type="predicted"/>
<protein>
    <submittedName>
        <fullName evidence="7">Armadillo-type protein</fullName>
    </submittedName>
</protein>
<evidence type="ECO:0000313" key="8">
    <source>
        <dbReference type="Proteomes" id="UP001239445"/>
    </source>
</evidence>
<accession>A0AAJ0F6C6</accession>
<dbReference type="GO" id="GO:0005634">
    <property type="term" value="C:nucleus"/>
    <property type="evidence" value="ECO:0007669"/>
    <property type="project" value="UniProtKB-SubCell"/>
</dbReference>
<dbReference type="Gene3D" id="1.25.10.10">
    <property type="entry name" value="Leucine-rich Repeat Variant"/>
    <property type="match status" value="4"/>
</dbReference>
<feature type="compositionally biased region" description="Basic and acidic residues" evidence="6">
    <location>
        <begin position="593"/>
        <end position="610"/>
    </location>
</feature>
<dbReference type="PANTHER" id="PTHR15651:SF7">
    <property type="entry name" value="ARMADILLO REPEAT-CONTAINING PROTEIN 8"/>
    <property type="match status" value="1"/>
</dbReference>
<feature type="region of interest" description="Disordered" evidence="6">
    <location>
        <begin position="60"/>
        <end position="82"/>
    </location>
</feature>
<dbReference type="GO" id="GO:0034657">
    <property type="term" value="C:GID complex"/>
    <property type="evidence" value="ECO:0007669"/>
    <property type="project" value="TreeGrafter"/>
</dbReference>
<sequence length="997" mass="108512">MARVQTPPILSQIRVARSHSELTGALRALKDDVIGHVQRKEKWVEQGILEYLVKNLQSSKSPVTRNGDDSRNPHGQPRPLTDGERVRLLSLDLIAIFANGGPSFFAPLEAADAIPAVLSHISPADNQPQVVLEALQALNDMADAALLGRAGGDDVSTLSNLLFKPAHLASINRILASTSPLMVVQKQKNLVARLISRLCRDSHHQNLLASHGTLNALAMRLASFVVLRGEVIPGAEVPAFHDGLADALQHRAPPGAKLGLVLEAISTIIADSRFRAGMLVYSPAMMAVFPNIHFPHHSRAFKSAWSALEVSNLCTSRFLHSSAMECLLPPVPITQPKVLSAQITQFPPLGYSPSNEELESRAATPQTRFFGESSGEVENDNAESPLIPWLIHLTRSTEGLERVMAASVLASLYKAGFAVPEREIAIGVLVVPLLCQLIKDDKPVPVSSQKSHFVDPVTAENWAIQERTPAVLARLVSDSDHLQQAAVDCGALKVIPKLLKDAYEPLPVQNAPRPWLPTPDRADGQEEGLPTCRLGPPGQLPIAAHKVKMRESMLKLVAGLGALKEEYRKALATEDVLPFVVESLTASPTRPRSSKEKTKGDKNTQVDRPAENSPYGTNPNTVIIAACHAVRVLSRSVSNLRTVLEDHGVAMPVFRLLKHPVAEVQIAACGVICNLVLNCSPLREPLLEAGVLKVLCEHAQSENPGLRLNAMWALKALVEGADTHLKKQALEELGPGTLVRLILDDTEDAALIARAQLQDQGDDDMEVETSEDDATIPGTQSILRAVSVRVQRAERKLAALRDAELNPGRKARNDDLAIQEQGLNFIRNLISLPSTPGEMVDHIFNEIGQDRLFEILASKFRVKVLHPFGRKSATGPDSRVLYPQAKVIEAVVYVLVNIAASVPRHRQLVISQTELLKLLSAQITSRDTDVRRALCHLLGNLGERDSDTDESGGAQRADELKRLGFLAKLAEMEMGDTDLDVRERAKAAAWKIKHPAT</sequence>
<evidence type="ECO:0000256" key="5">
    <source>
        <dbReference type="ARBA" id="ARBA00023242"/>
    </source>
</evidence>
<dbReference type="Proteomes" id="UP001239445">
    <property type="component" value="Unassembled WGS sequence"/>
</dbReference>
<dbReference type="GO" id="GO:0043161">
    <property type="term" value="P:proteasome-mediated ubiquitin-dependent protein catabolic process"/>
    <property type="evidence" value="ECO:0007669"/>
    <property type="project" value="TreeGrafter"/>
</dbReference>
<dbReference type="GO" id="GO:0005737">
    <property type="term" value="C:cytoplasm"/>
    <property type="evidence" value="ECO:0007669"/>
    <property type="project" value="UniProtKB-SubCell"/>
</dbReference>
<comment type="caution">
    <text evidence="7">The sequence shown here is derived from an EMBL/GenBank/DDBJ whole genome shotgun (WGS) entry which is preliminary data.</text>
</comment>
<evidence type="ECO:0000313" key="7">
    <source>
        <dbReference type="EMBL" id="KAK1750014.1"/>
    </source>
</evidence>
<evidence type="ECO:0000256" key="3">
    <source>
        <dbReference type="ARBA" id="ARBA00022490"/>
    </source>
</evidence>